<evidence type="ECO:0000259" key="22">
    <source>
        <dbReference type="PROSITE" id="PS50160"/>
    </source>
</evidence>
<dbReference type="SUPFAM" id="SSF50249">
    <property type="entry name" value="Nucleic acid-binding proteins"/>
    <property type="match status" value="1"/>
</dbReference>
<keyword evidence="7" id="KW-0479">Metal-binding</keyword>
<dbReference type="GO" id="GO:0006281">
    <property type="term" value="P:DNA repair"/>
    <property type="evidence" value="ECO:0007669"/>
    <property type="project" value="UniProtKB-KW"/>
</dbReference>
<evidence type="ECO:0000256" key="17">
    <source>
        <dbReference type="ARBA" id="ARBA00023211"/>
    </source>
</evidence>
<dbReference type="NCBIfam" id="TIGR02779">
    <property type="entry name" value="NHEJ_ligase_lig"/>
    <property type="match status" value="1"/>
</dbReference>
<dbReference type="PANTHER" id="PTHR42705:SF2">
    <property type="entry name" value="BIFUNCTIONAL NON-HOMOLOGOUS END JOINING PROTEIN LIGD"/>
    <property type="match status" value="1"/>
</dbReference>
<evidence type="ECO:0000256" key="13">
    <source>
        <dbReference type="ARBA" id="ARBA00022932"/>
    </source>
</evidence>
<dbReference type="InterPro" id="IPR014143">
    <property type="entry name" value="NHEJ_ligase_prk"/>
</dbReference>
<dbReference type="GO" id="GO:0006310">
    <property type="term" value="P:DNA recombination"/>
    <property type="evidence" value="ECO:0007669"/>
    <property type="project" value="UniProtKB-KW"/>
</dbReference>
<dbReference type="NCBIfam" id="TIGR02778">
    <property type="entry name" value="ligD_pol"/>
    <property type="match status" value="1"/>
</dbReference>
<dbReference type="Gene3D" id="3.30.1490.70">
    <property type="match status" value="1"/>
</dbReference>
<evidence type="ECO:0000256" key="15">
    <source>
        <dbReference type="ARBA" id="ARBA00023172"/>
    </source>
</evidence>
<evidence type="ECO:0000256" key="19">
    <source>
        <dbReference type="ARBA" id="ARBA00029943"/>
    </source>
</evidence>
<evidence type="ECO:0000256" key="10">
    <source>
        <dbReference type="ARBA" id="ARBA00022801"/>
    </source>
</evidence>
<evidence type="ECO:0000256" key="3">
    <source>
        <dbReference type="ARBA" id="ARBA00022598"/>
    </source>
</evidence>
<keyword evidence="6" id="KW-0540">Nuclease</keyword>
<dbReference type="AlphaFoldDB" id="A0A562ZJC4"/>
<dbReference type="GO" id="GO:0005524">
    <property type="term" value="F:ATP binding"/>
    <property type="evidence" value="ECO:0007669"/>
    <property type="project" value="UniProtKB-KW"/>
</dbReference>
<organism evidence="23 24">
    <name type="scientific">Caenimonas sedimenti</name>
    <dbReference type="NCBI Taxonomy" id="2596921"/>
    <lineage>
        <taxon>Bacteria</taxon>
        <taxon>Pseudomonadati</taxon>
        <taxon>Pseudomonadota</taxon>
        <taxon>Betaproteobacteria</taxon>
        <taxon>Burkholderiales</taxon>
        <taxon>Comamonadaceae</taxon>
        <taxon>Caenimonas</taxon>
    </lineage>
</organism>
<evidence type="ECO:0000256" key="8">
    <source>
        <dbReference type="ARBA" id="ARBA00022741"/>
    </source>
</evidence>
<evidence type="ECO:0000256" key="9">
    <source>
        <dbReference type="ARBA" id="ARBA00022763"/>
    </source>
</evidence>
<keyword evidence="3 23" id="KW-0436">Ligase</keyword>
<keyword evidence="8" id="KW-0547">Nucleotide-binding</keyword>
<feature type="region of interest" description="Disordered" evidence="21">
    <location>
        <begin position="1"/>
        <end position="40"/>
    </location>
</feature>
<evidence type="ECO:0000256" key="14">
    <source>
        <dbReference type="ARBA" id="ARBA00023125"/>
    </source>
</evidence>
<comment type="cofactor">
    <cofactor evidence="1">
        <name>Mn(2+)</name>
        <dbReference type="ChEBI" id="CHEBI:29035"/>
    </cofactor>
</comment>
<keyword evidence="17" id="KW-0464">Manganese</keyword>
<dbReference type="CDD" id="cd07971">
    <property type="entry name" value="OBF_DNA_ligase_LigD"/>
    <property type="match status" value="1"/>
</dbReference>
<protein>
    <recommendedName>
        <fullName evidence="2">DNA ligase (ATP)</fullName>
        <ecNumber evidence="2">6.5.1.1</ecNumber>
    </recommendedName>
    <alternativeName>
        <fullName evidence="19">NHEJ DNA polymerase</fullName>
    </alternativeName>
</protein>
<evidence type="ECO:0000256" key="5">
    <source>
        <dbReference type="ARBA" id="ARBA00022695"/>
    </source>
</evidence>
<dbReference type="InterPro" id="IPR012309">
    <property type="entry name" value="DNA_ligase_ATP-dep_C"/>
</dbReference>
<dbReference type="SUPFAM" id="SSF56091">
    <property type="entry name" value="DNA ligase/mRNA capping enzyme, catalytic domain"/>
    <property type="match status" value="1"/>
</dbReference>
<dbReference type="OrthoDB" id="9802472at2"/>
<keyword evidence="14" id="KW-0238">DNA-binding</keyword>
<keyword evidence="18" id="KW-0511">Multifunctional enzyme</keyword>
<feature type="compositionally biased region" description="Basic and acidic residues" evidence="21">
    <location>
        <begin position="332"/>
        <end position="350"/>
    </location>
</feature>
<sequence length="651" mass="71989">MVAKPKARAEPEQAPRRVGPARVGTGSVTSKHSRAPLSPLPATLEPELATLVSKPPAGDWLYEIKYDGYRMLARVDGPDVRILTRRGNDWTSRFPTLRAALMAAKLPVGWYDGEMVLLDGTGMPTFNGLQNAIESGANADIVFYLFDAPFLAGHDLRQVPVEERRRRLQEVLQETDRLRFSQEIEGKAADLLDSACRLGLEGVIGKRRGSPYVHRRSDDWIKLKCTQRQEFVIGGFTWPDDSRANGIGALLVGYVDEGRILQYAGKVGTGYTGKVSAALRQRLDAMSMPKRPFAGPTGHDTHATWVRPELVCEVVYSEWPEGGSLRHASFKGLREPDDKPAAEVAPERPAKARTRAVAPPGKLRITHGERVIDPSTGLTKLDLATYYAQVARWMLPYLAGRHAYVVRFPTGIEGERIFQQHPQGMAGLRGTDPALWRGHEPAIAFESAEDLVRAAQLDCIEIHTWNSTANAIKLPDRVIFDLDPGDGVTWARMRQAAELVRVMLQELGLASWLKTSGGKGLHIVVPLKPELEYPTVKSFSEAVATHLGQAVPQLFVAKSGGRNRMGRIFVDYLRNGQSQSTAEAYSARARPGMGVSMPITWDQLAEVRSGGHWTVSTAIAYLRSRKSDPWGGYWRNPQHLAPAMQRLRALI</sequence>
<evidence type="ECO:0000256" key="18">
    <source>
        <dbReference type="ARBA" id="ARBA00023268"/>
    </source>
</evidence>
<evidence type="ECO:0000256" key="21">
    <source>
        <dbReference type="SAM" id="MobiDB-lite"/>
    </source>
</evidence>
<dbReference type="Proteomes" id="UP000318199">
    <property type="component" value="Unassembled WGS sequence"/>
</dbReference>
<evidence type="ECO:0000256" key="7">
    <source>
        <dbReference type="ARBA" id="ARBA00022723"/>
    </source>
</evidence>
<evidence type="ECO:0000313" key="23">
    <source>
        <dbReference type="EMBL" id="TWO68680.1"/>
    </source>
</evidence>
<dbReference type="GO" id="GO:0046872">
    <property type="term" value="F:metal ion binding"/>
    <property type="evidence" value="ECO:0007669"/>
    <property type="project" value="UniProtKB-KW"/>
</dbReference>
<keyword evidence="9" id="KW-0227">DNA damage</keyword>
<accession>A0A562ZJC4</accession>
<proteinExistence type="predicted"/>
<dbReference type="GO" id="GO:0003910">
    <property type="term" value="F:DNA ligase (ATP) activity"/>
    <property type="evidence" value="ECO:0007669"/>
    <property type="project" value="UniProtKB-EC"/>
</dbReference>
<evidence type="ECO:0000256" key="6">
    <source>
        <dbReference type="ARBA" id="ARBA00022722"/>
    </source>
</evidence>
<keyword evidence="24" id="KW-1185">Reference proteome</keyword>
<dbReference type="NCBIfam" id="TIGR02776">
    <property type="entry name" value="NHEJ_ligase_prk"/>
    <property type="match status" value="1"/>
</dbReference>
<keyword evidence="13" id="KW-0239">DNA-directed DNA polymerase</keyword>
<evidence type="ECO:0000256" key="4">
    <source>
        <dbReference type="ARBA" id="ARBA00022679"/>
    </source>
</evidence>
<feature type="domain" description="ATP-dependent DNA ligase family profile" evidence="22">
    <location>
        <begin position="134"/>
        <end position="259"/>
    </location>
</feature>
<dbReference type="PROSITE" id="PS50160">
    <property type="entry name" value="DNA_LIGASE_A3"/>
    <property type="match status" value="1"/>
</dbReference>
<dbReference type="Pfam" id="PF01068">
    <property type="entry name" value="DNA_ligase_A_M"/>
    <property type="match status" value="1"/>
</dbReference>
<name>A0A562ZJC4_9BURK</name>
<reference evidence="23 24" key="1">
    <citation type="submission" date="2019-07" db="EMBL/GenBank/DDBJ databases">
        <title>Caenimonas sedimenti sp. nov., isolated from activated sludge.</title>
        <authorList>
            <person name="Xu J."/>
        </authorList>
    </citation>
    <scope>NUCLEOTIDE SEQUENCE [LARGE SCALE GENOMIC DNA]</scope>
    <source>
        <strain evidence="23 24">HX-9-20</strain>
    </source>
</reference>
<evidence type="ECO:0000256" key="1">
    <source>
        <dbReference type="ARBA" id="ARBA00001936"/>
    </source>
</evidence>
<dbReference type="GO" id="GO:0003677">
    <property type="term" value="F:DNA binding"/>
    <property type="evidence" value="ECO:0007669"/>
    <property type="project" value="UniProtKB-KW"/>
</dbReference>
<keyword evidence="16" id="KW-0234">DNA repair</keyword>
<keyword evidence="10" id="KW-0378">Hydrolase</keyword>
<dbReference type="InterPro" id="IPR012310">
    <property type="entry name" value="DNA_ligase_ATP-dep_cent"/>
</dbReference>
<dbReference type="EC" id="6.5.1.1" evidence="2"/>
<keyword evidence="12" id="KW-0067">ATP-binding</keyword>
<feature type="region of interest" description="Disordered" evidence="21">
    <location>
        <begin position="328"/>
        <end position="357"/>
    </location>
</feature>
<dbReference type="PANTHER" id="PTHR42705">
    <property type="entry name" value="BIFUNCTIONAL NON-HOMOLOGOUS END JOINING PROTEIN LIGD"/>
    <property type="match status" value="1"/>
</dbReference>
<evidence type="ECO:0000256" key="11">
    <source>
        <dbReference type="ARBA" id="ARBA00022839"/>
    </source>
</evidence>
<dbReference type="EMBL" id="VOBQ01000018">
    <property type="protein sequence ID" value="TWO68680.1"/>
    <property type="molecule type" value="Genomic_DNA"/>
</dbReference>
<keyword evidence="4" id="KW-0808">Transferase</keyword>
<keyword evidence="5" id="KW-0548">Nucleotidyltransferase</keyword>
<dbReference type="Gene3D" id="3.30.470.30">
    <property type="entry name" value="DNA ligase/mRNA capping enzyme"/>
    <property type="match status" value="1"/>
</dbReference>
<keyword evidence="15" id="KW-0233">DNA recombination</keyword>
<comment type="catalytic activity">
    <reaction evidence="20">
        <text>ATP + (deoxyribonucleotide)n-3'-hydroxyl + 5'-phospho-(deoxyribonucleotide)m = (deoxyribonucleotide)n+m + AMP + diphosphate.</text>
        <dbReference type="EC" id="6.5.1.1"/>
    </reaction>
</comment>
<evidence type="ECO:0000256" key="12">
    <source>
        <dbReference type="ARBA" id="ARBA00022840"/>
    </source>
</evidence>
<dbReference type="CDD" id="cd07906">
    <property type="entry name" value="Adenylation_DNA_ligase_LigD_LigC"/>
    <property type="match status" value="1"/>
</dbReference>
<comment type="caution">
    <text evidence="23">The sequence shown here is derived from an EMBL/GenBank/DDBJ whole genome shotgun (WGS) entry which is preliminary data.</text>
</comment>
<gene>
    <name evidence="23" type="primary">ligD</name>
    <name evidence="23" type="ORF">FN976_22015</name>
</gene>
<evidence type="ECO:0000256" key="2">
    <source>
        <dbReference type="ARBA" id="ARBA00012727"/>
    </source>
</evidence>
<dbReference type="Pfam" id="PF04679">
    <property type="entry name" value="DNA_ligase_A_C"/>
    <property type="match status" value="1"/>
</dbReference>
<evidence type="ECO:0000313" key="24">
    <source>
        <dbReference type="Proteomes" id="UP000318199"/>
    </source>
</evidence>
<dbReference type="Pfam" id="PF21686">
    <property type="entry name" value="LigD_Prim-Pol"/>
    <property type="match status" value="1"/>
</dbReference>
<dbReference type="Gene3D" id="3.90.920.10">
    <property type="entry name" value="DNA primase, PRIM domain"/>
    <property type="match status" value="1"/>
</dbReference>
<dbReference type="InterPro" id="IPR012340">
    <property type="entry name" value="NA-bd_OB-fold"/>
</dbReference>
<dbReference type="Gene3D" id="2.40.50.140">
    <property type="entry name" value="Nucleic acid-binding proteins"/>
    <property type="match status" value="1"/>
</dbReference>
<dbReference type="GO" id="GO:0003887">
    <property type="term" value="F:DNA-directed DNA polymerase activity"/>
    <property type="evidence" value="ECO:0007669"/>
    <property type="project" value="UniProtKB-KW"/>
</dbReference>
<evidence type="ECO:0000256" key="20">
    <source>
        <dbReference type="ARBA" id="ARBA00034003"/>
    </source>
</evidence>
<dbReference type="GO" id="GO:0004527">
    <property type="term" value="F:exonuclease activity"/>
    <property type="evidence" value="ECO:0007669"/>
    <property type="project" value="UniProtKB-KW"/>
</dbReference>
<dbReference type="InterPro" id="IPR052171">
    <property type="entry name" value="NHEJ_LigD"/>
</dbReference>
<evidence type="ECO:0000256" key="16">
    <source>
        <dbReference type="ARBA" id="ARBA00023204"/>
    </source>
</evidence>
<dbReference type="InterPro" id="IPR014146">
    <property type="entry name" value="LigD_ligase_dom"/>
</dbReference>
<keyword evidence="11" id="KW-0269">Exonuclease</keyword>
<dbReference type="InterPro" id="IPR014145">
    <property type="entry name" value="LigD_pol_dom"/>
</dbReference>